<name>A0A8S4RYE3_9NEOP</name>
<accession>A0A8S4RYE3</accession>
<keyword evidence="2" id="KW-1185">Reference proteome</keyword>
<organism evidence="1 2">
    <name type="scientific">Pararge aegeria aegeria</name>
    <dbReference type="NCBI Taxonomy" id="348720"/>
    <lineage>
        <taxon>Eukaryota</taxon>
        <taxon>Metazoa</taxon>
        <taxon>Ecdysozoa</taxon>
        <taxon>Arthropoda</taxon>
        <taxon>Hexapoda</taxon>
        <taxon>Insecta</taxon>
        <taxon>Pterygota</taxon>
        <taxon>Neoptera</taxon>
        <taxon>Endopterygota</taxon>
        <taxon>Lepidoptera</taxon>
        <taxon>Glossata</taxon>
        <taxon>Ditrysia</taxon>
        <taxon>Papilionoidea</taxon>
        <taxon>Nymphalidae</taxon>
        <taxon>Satyrinae</taxon>
        <taxon>Satyrini</taxon>
        <taxon>Parargina</taxon>
        <taxon>Pararge</taxon>
    </lineage>
</organism>
<gene>
    <name evidence="1" type="primary">jg25563</name>
    <name evidence="1" type="ORF">PAEG_LOCUS18501</name>
</gene>
<evidence type="ECO:0000313" key="2">
    <source>
        <dbReference type="Proteomes" id="UP000838756"/>
    </source>
</evidence>
<dbReference type="Proteomes" id="UP000838756">
    <property type="component" value="Unassembled WGS sequence"/>
</dbReference>
<reference evidence="1" key="1">
    <citation type="submission" date="2022-03" db="EMBL/GenBank/DDBJ databases">
        <authorList>
            <person name="Lindestad O."/>
        </authorList>
    </citation>
    <scope>NUCLEOTIDE SEQUENCE</scope>
</reference>
<proteinExistence type="predicted"/>
<dbReference type="AlphaFoldDB" id="A0A8S4RYE3"/>
<protein>
    <submittedName>
        <fullName evidence="1">Jg25563 protein</fullName>
    </submittedName>
</protein>
<sequence length="195" mass="21610">MRISVEEPSVVVCEAEVPKSWAQALQTGGWTCKEYVLQYAALCPSTSGVGVKRQNHHHLNQLPQPIATAGFRSFVGSSKIHGSVLLVSSGSQRLVYVRRLVGRVLSVSCSYDGKLLRQRRPPDMNRSLQQCCLAAEISMAVVLYFSGLALSQKKERQSKDSGWRKSGHSKIIQATYAINFENLKLTKLYVTIIVT</sequence>
<comment type="caution">
    <text evidence="1">The sequence shown here is derived from an EMBL/GenBank/DDBJ whole genome shotgun (WGS) entry which is preliminary data.</text>
</comment>
<dbReference type="EMBL" id="CAKXAJ010025627">
    <property type="protein sequence ID" value="CAH2242149.1"/>
    <property type="molecule type" value="Genomic_DNA"/>
</dbReference>
<evidence type="ECO:0000313" key="1">
    <source>
        <dbReference type="EMBL" id="CAH2242149.1"/>
    </source>
</evidence>